<feature type="domain" description="Type II secretion system protein GspC N-terminal" evidence="12">
    <location>
        <begin position="28"/>
        <end position="169"/>
    </location>
</feature>
<evidence type="ECO:0000256" key="11">
    <source>
        <dbReference type="SAM" id="Phobius"/>
    </source>
</evidence>
<comment type="subcellular location">
    <subcellularLocation>
        <location evidence="1">Cell inner membrane</location>
    </subcellularLocation>
</comment>
<accession>A0A1M5FAP8</accession>
<dbReference type="Pfam" id="PF11356">
    <property type="entry name" value="T2SSC"/>
    <property type="match status" value="1"/>
</dbReference>
<evidence type="ECO:0000256" key="6">
    <source>
        <dbReference type="ARBA" id="ARBA00022692"/>
    </source>
</evidence>
<evidence type="ECO:0000256" key="5">
    <source>
        <dbReference type="ARBA" id="ARBA00022519"/>
    </source>
</evidence>
<feature type="compositionally biased region" description="Low complexity" evidence="10">
    <location>
        <begin position="181"/>
        <end position="197"/>
    </location>
</feature>
<evidence type="ECO:0000256" key="9">
    <source>
        <dbReference type="ARBA" id="ARBA00023136"/>
    </source>
</evidence>
<dbReference type="Proteomes" id="UP000184520">
    <property type="component" value="Unassembled WGS sequence"/>
</dbReference>
<evidence type="ECO:0000313" key="14">
    <source>
        <dbReference type="Proteomes" id="UP000184520"/>
    </source>
</evidence>
<evidence type="ECO:0000256" key="4">
    <source>
        <dbReference type="ARBA" id="ARBA00022475"/>
    </source>
</evidence>
<dbReference type="GO" id="GO:0015627">
    <property type="term" value="C:type II protein secretion system complex"/>
    <property type="evidence" value="ECO:0007669"/>
    <property type="project" value="InterPro"/>
</dbReference>
<dbReference type="GO" id="GO:0005886">
    <property type="term" value="C:plasma membrane"/>
    <property type="evidence" value="ECO:0007669"/>
    <property type="project" value="UniProtKB-SubCell"/>
</dbReference>
<feature type="region of interest" description="Disordered" evidence="10">
    <location>
        <begin position="181"/>
        <end position="201"/>
    </location>
</feature>
<dbReference type="Gene3D" id="2.30.30.830">
    <property type="match status" value="1"/>
</dbReference>
<comment type="similarity">
    <text evidence="2">Belongs to the GSP C family.</text>
</comment>
<evidence type="ECO:0000256" key="7">
    <source>
        <dbReference type="ARBA" id="ARBA00022927"/>
    </source>
</evidence>
<dbReference type="Gene3D" id="2.30.42.10">
    <property type="match status" value="1"/>
</dbReference>
<keyword evidence="6 11" id="KW-0812">Transmembrane</keyword>
<dbReference type="STRING" id="634436.SAMN05216361_0750"/>
<evidence type="ECO:0000259" key="12">
    <source>
        <dbReference type="Pfam" id="PF11356"/>
    </source>
</evidence>
<evidence type="ECO:0000256" key="3">
    <source>
        <dbReference type="ARBA" id="ARBA00022448"/>
    </source>
</evidence>
<proteinExistence type="inferred from homology"/>
<dbReference type="NCBIfam" id="TIGR01713">
    <property type="entry name" value="typeII_sec_gspC"/>
    <property type="match status" value="1"/>
</dbReference>
<evidence type="ECO:0000256" key="10">
    <source>
        <dbReference type="SAM" id="MobiDB-lite"/>
    </source>
</evidence>
<sequence length="308" mass="33172">MIINQTSLQNIPALLTTHQTRIRVVVLVLLSIYLIAYAADMTWKLIPTPSSNAPAASTPRYTGSVASSQRGVDIGQIQQLNLFGEVNKSAPPPVQETITDAPETRLNLVLSGLVASTDEEAGTAVIENRGKQATYAIGDKIDGTNAILSQVHIDRVIIKNGGQHETLMLAGLDFSKQNAANNAARNRQPARAGAQPARRARELSEDAVAATEALREKPASFTDFISVTPALENGQMIGYRVKPGKDASLFESVGLINDDVVIQINGLDLTDPAQARDAMGELRDAQSIELTVTRDGEYITLYLDMPEQ</sequence>
<dbReference type="OrthoDB" id="1491375at2"/>
<feature type="transmembrane region" description="Helical" evidence="11">
    <location>
        <begin position="20"/>
        <end position="39"/>
    </location>
</feature>
<evidence type="ECO:0000256" key="1">
    <source>
        <dbReference type="ARBA" id="ARBA00004533"/>
    </source>
</evidence>
<dbReference type="EMBL" id="FQWD01000001">
    <property type="protein sequence ID" value="SHF88519.1"/>
    <property type="molecule type" value="Genomic_DNA"/>
</dbReference>
<protein>
    <submittedName>
        <fullName evidence="13">General secretion pathway protein C</fullName>
    </submittedName>
</protein>
<keyword evidence="9 11" id="KW-0472">Membrane</keyword>
<dbReference type="GO" id="GO:0015628">
    <property type="term" value="P:protein secretion by the type II secretion system"/>
    <property type="evidence" value="ECO:0007669"/>
    <property type="project" value="InterPro"/>
</dbReference>
<dbReference type="InterPro" id="IPR001639">
    <property type="entry name" value="T2SS_protein-GspC"/>
</dbReference>
<evidence type="ECO:0000256" key="8">
    <source>
        <dbReference type="ARBA" id="ARBA00022989"/>
    </source>
</evidence>
<name>A0A1M5FAP8_9ALTE</name>
<keyword evidence="4" id="KW-1003">Cell membrane</keyword>
<dbReference type="AlphaFoldDB" id="A0A1M5FAP8"/>
<organism evidence="13 14">
    <name type="scientific">Marisediminitalea aggregata</name>
    <dbReference type="NCBI Taxonomy" id="634436"/>
    <lineage>
        <taxon>Bacteria</taxon>
        <taxon>Pseudomonadati</taxon>
        <taxon>Pseudomonadota</taxon>
        <taxon>Gammaproteobacteria</taxon>
        <taxon>Alteromonadales</taxon>
        <taxon>Alteromonadaceae</taxon>
        <taxon>Marisediminitalea</taxon>
    </lineage>
</organism>
<reference evidence="14" key="1">
    <citation type="submission" date="2016-11" db="EMBL/GenBank/DDBJ databases">
        <authorList>
            <person name="Varghese N."/>
            <person name="Submissions S."/>
        </authorList>
    </citation>
    <scope>NUCLEOTIDE SEQUENCE [LARGE SCALE GENOMIC DNA]</scope>
    <source>
        <strain evidence="14">CGMCC 1.8995</strain>
    </source>
</reference>
<dbReference type="InterPro" id="IPR024961">
    <property type="entry name" value="T2SS_GspC_N"/>
</dbReference>
<evidence type="ECO:0000256" key="2">
    <source>
        <dbReference type="ARBA" id="ARBA00007986"/>
    </source>
</evidence>
<keyword evidence="3" id="KW-0813">Transport</keyword>
<keyword evidence="7" id="KW-0653">Protein transport</keyword>
<keyword evidence="5" id="KW-0997">Cell inner membrane</keyword>
<evidence type="ECO:0000313" key="13">
    <source>
        <dbReference type="EMBL" id="SHF88519.1"/>
    </source>
</evidence>
<dbReference type="RefSeq" id="WP_073317943.1">
    <property type="nucleotide sequence ID" value="NZ_FQWD01000001.1"/>
</dbReference>
<dbReference type="SUPFAM" id="SSF50156">
    <property type="entry name" value="PDZ domain-like"/>
    <property type="match status" value="1"/>
</dbReference>
<keyword evidence="8 11" id="KW-1133">Transmembrane helix</keyword>
<dbReference type="InterPro" id="IPR036034">
    <property type="entry name" value="PDZ_sf"/>
</dbReference>
<gene>
    <name evidence="13" type="ORF">SAMN05216361_0750</name>
</gene>
<keyword evidence="14" id="KW-1185">Reference proteome</keyword>